<proteinExistence type="inferred from homology"/>
<dbReference type="Gene3D" id="3.10.450.10">
    <property type="match status" value="1"/>
</dbReference>
<evidence type="ECO:0000256" key="3">
    <source>
        <dbReference type="ARBA" id="ARBA00022704"/>
    </source>
</evidence>
<dbReference type="Proteomes" id="UP000694558">
    <property type="component" value="Chromosome 15"/>
</dbReference>
<comment type="similarity">
    <text evidence="1">Belongs to the cystatin family.</text>
</comment>
<dbReference type="PANTHER" id="PTHR46186:SF2">
    <property type="entry name" value="CYSTATIN"/>
    <property type="match status" value="1"/>
</dbReference>
<dbReference type="GO" id="GO:0004869">
    <property type="term" value="F:cysteine-type endopeptidase inhibitor activity"/>
    <property type="evidence" value="ECO:0007669"/>
    <property type="project" value="UniProtKB-KW"/>
</dbReference>
<accession>A0A8D2ZHV1</accession>
<feature type="region of interest" description="Disordered" evidence="4">
    <location>
        <begin position="94"/>
        <end position="131"/>
    </location>
</feature>
<dbReference type="CDD" id="cd00042">
    <property type="entry name" value="CY"/>
    <property type="match status" value="1"/>
</dbReference>
<dbReference type="Ensembl" id="ENSSMAT00000002489.2">
    <property type="protein sequence ID" value="ENSSMAP00000002446.2"/>
    <property type="gene ID" value="ENSSMAG00000001525.2"/>
</dbReference>
<organism evidence="7 8">
    <name type="scientific">Scophthalmus maximus</name>
    <name type="common">Turbot</name>
    <name type="synonym">Psetta maxima</name>
    <dbReference type="NCBI Taxonomy" id="52904"/>
    <lineage>
        <taxon>Eukaryota</taxon>
        <taxon>Metazoa</taxon>
        <taxon>Chordata</taxon>
        <taxon>Craniata</taxon>
        <taxon>Vertebrata</taxon>
        <taxon>Euteleostomi</taxon>
        <taxon>Actinopterygii</taxon>
        <taxon>Neopterygii</taxon>
        <taxon>Teleostei</taxon>
        <taxon>Neoteleostei</taxon>
        <taxon>Acanthomorphata</taxon>
        <taxon>Carangaria</taxon>
        <taxon>Pleuronectiformes</taxon>
        <taxon>Pleuronectoidei</taxon>
        <taxon>Scophthalmidae</taxon>
        <taxon>Scophthalmus</taxon>
    </lineage>
</organism>
<keyword evidence="2" id="KW-0646">Protease inhibitor</keyword>
<dbReference type="InterPro" id="IPR046350">
    <property type="entry name" value="Cystatin_sf"/>
</dbReference>
<dbReference type="SUPFAM" id="SSF54403">
    <property type="entry name" value="Cystatin/monellin"/>
    <property type="match status" value="1"/>
</dbReference>
<protein>
    <recommendedName>
        <fullName evidence="6">Cystatin domain-containing protein</fullName>
    </recommendedName>
</protein>
<reference evidence="7" key="2">
    <citation type="submission" date="2025-08" db="UniProtKB">
        <authorList>
            <consortium name="Ensembl"/>
        </authorList>
    </citation>
    <scope>IDENTIFICATION</scope>
</reference>
<keyword evidence="3" id="KW-0789">Thiol protease inhibitor</keyword>
<sequence>MMVSVVFEHLNMLVLLCVFVCASGGRVMTGEPRRVPADSAEVLAAARFAVLEFNRAVDDGEPFEIVNVTSAKMQVVAGINYILEVQLGRATCRSGGHAAHSEPRDPTPAKASIPWEDSRALTQTRCRPPQP</sequence>
<evidence type="ECO:0000256" key="1">
    <source>
        <dbReference type="ARBA" id="ARBA00009403"/>
    </source>
</evidence>
<dbReference type="Pfam" id="PF00031">
    <property type="entry name" value="Cystatin"/>
    <property type="match status" value="1"/>
</dbReference>
<dbReference type="SMART" id="SM00043">
    <property type="entry name" value="CY"/>
    <property type="match status" value="1"/>
</dbReference>
<evidence type="ECO:0000256" key="5">
    <source>
        <dbReference type="SAM" id="SignalP"/>
    </source>
</evidence>
<gene>
    <name evidence="7" type="primary">LOC118283759</name>
</gene>
<evidence type="ECO:0000256" key="2">
    <source>
        <dbReference type="ARBA" id="ARBA00022690"/>
    </source>
</evidence>
<keyword evidence="5" id="KW-0732">Signal</keyword>
<dbReference type="InterPro" id="IPR000010">
    <property type="entry name" value="Cystatin_dom"/>
</dbReference>
<dbReference type="GeneTree" id="ENSGT00940000173563"/>
<reference evidence="7" key="1">
    <citation type="submission" date="2023-05" db="EMBL/GenBank/DDBJ databases">
        <title>High-quality long-read genome of Scophthalmus maximus.</title>
        <authorList>
            <person name="Lien S."/>
            <person name="Martinez P."/>
        </authorList>
    </citation>
    <scope>NUCLEOTIDE SEQUENCE [LARGE SCALE GENOMIC DNA]</scope>
</reference>
<feature type="domain" description="Cystatin" evidence="6">
    <location>
        <begin position="27"/>
        <end position="127"/>
    </location>
</feature>
<evidence type="ECO:0000313" key="7">
    <source>
        <dbReference type="Ensembl" id="ENSSMAP00000002446.2"/>
    </source>
</evidence>
<dbReference type="GO" id="GO:0031982">
    <property type="term" value="C:vesicle"/>
    <property type="evidence" value="ECO:0007669"/>
    <property type="project" value="TreeGrafter"/>
</dbReference>
<dbReference type="AlphaFoldDB" id="A0A8D2ZHV1"/>
<evidence type="ECO:0000259" key="6">
    <source>
        <dbReference type="SMART" id="SM00043"/>
    </source>
</evidence>
<dbReference type="GO" id="GO:0005615">
    <property type="term" value="C:extracellular space"/>
    <property type="evidence" value="ECO:0007669"/>
    <property type="project" value="TreeGrafter"/>
</dbReference>
<evidence type="ECO:0000313" key="8">
    <source>
        <dbReference type="Proteomes" id="UP000694558"/>
    </source>
</evidence>
<dbReference type="GO" id="GO:0005737">
    <property type="term" value="C:cytoplasm"/>
    <property type="evidence" value="ECO:0007669"/>
    <property type="project" value="TreeGrafter"/>
</dbReference>
<feature type="signal peptide" evidence="5">
    <location>
        <begin position="1"/>
        <end position="24"/>
    </location>
</feature>
<evidence type="ECO:0000256" key="4">
    <source>
        <dbReference type="SAM" id="MobiDB-lite"/>
    </source>
</evidence>
<dbReference type="PANTHER" id="PTHR46186">
    <property type="entry name" value="CYSTATIN"/>
    <property type="match status" value="1"/>
</dbReference>
<name>A0A8D2ZHV1_SCOMX</name>
<feature type="chain" id="PRO_5034384291" description="Cystatin domain-containing protein" evidence="5">
    <location>
        <begin position="25"/>
        <end position="131"/>
    </location>
</feature>